<dbReference type="GO" id="GO:0008270">
    <property type="term" value="F:zinc ion binding"/>
    <property type="evidence" value="ECO:0007669"/>
    <property type="project" value="UniProtKB-KW"/>
</dbReference>
<dbReference type="InterPro" id="IPR001878">
    <property type="entry name" value="Znf_CCHC"/>
</dbReference>
<dbReference type="GO" id="GO:0015074">
    <property type="term" value="P:DNA integration"/>
    <property type="evidence" value="ECO:0007669"/>
    <property type="project" value="InterPro"/>
</dbReference>
<dbReference type="InterPro" id="IPR012337">
    <property type="entry name" value="RNaseH-like_sf"/>
</dbReference>
<dbReference type="InterPro" id="IPR043128">
    <property type="entry name" value="Rev_trsase/Diguanyl_cyclase"/>
</dbReference>
<dbReference type="CDD" id="cd09274">
    <property type="entry name" value="RNase_HI_RT_Ty3"/>
    <property type="match status" value="2"/>
</dbReference>
<dbReference type="Gene3D" id="4.10.60.10">
    <property type="entry name" value="Zinc finger, CCHC-type"/>
    <property type="match status" value="1"/>
</dbReference>
<feature type="region of interest" description="Disordered" evidence="10">
    <location>
        <begin position="1487"/>
        <end position="1511"/>
    </location>
</feature>
<dbReference type="Pfam" id="PF03732">
    <property type="entry name" value="Retrotrans_gag"/>
    <property type="match status" value="1"/>
</dbReference>
<dbReference type="InterPro" id="IPR036875">
    <property type="entry name" value="Znf_CCHC_sf"/>
</dbReference>
<dbReference type="InterPro" id="IPR021109">
    <property type="entry name" value="Peptidase_aspartic_dom_sf"/>
</dbReference>
<dbReference type="InterPro" id="IPR043502">
    <property type="entry name" value="DNA/RNA_pol_sf"/>
</dbReference>
<evidence type="ECO:0000256" key="2">
    <source>
        <dbReference type="ARBA" id="ARBA00022670"/>
    </source>
</evidence>
<dbReference type="GO" id="GO:0003964">
    <property type="term" value="F:RNA-directed DNA polymerase activity"/>
    <property type="evidence" value="ECO:0007669"/>
    <property type="project" value="UniProtKB-KW"/>
</dbReference>
<evidence type="ECO:0000259" key="13">
    <source>
        <dbReference type="PROSITE" id="PS50994"/>
    </source>
</evidence>
<dbReference type="InterPro" id="IPR041588">
    <property type="entry name" value="Integrase_H2C2"/>
</dbReference>
<feature type="domain" description="Integrase catalytic" evidence="13">
    <location>
        <begin position="1226"/>
        <end position="1386"/>
    </location>
</feature>
<evidence type="ECO:0000256" key="7">
    <source>
        <dbReference type="ARBA" id="ARBA00022801"/>
    </source>
</evidence>
<evidence type="ECO:0000256" key="10">
    <source>
        <dbReference type="SAM" id="MobiDB-lite"/>
    </source>
</evidence>
<evidence type="ECO:0000256" key="5">
    <source>
        <dbReference type="ARBA" id="ARBA00022722"/>
    </source>
</evidence>
<keyword evidence="9" id="KW-0862">Zinc</keyword>
<dbReference type="InterPro" id="IPR056924">
    <property type="entry name" value="SH3_Tf2-1"/>
</dbReference>
<name>A0A2N9HEL5_FAGSY</name>
<dbReference type="SUPFAM" id="SSF57756">
    <property type="entry name" value="Retrovirus zinc finger-like domains"/>
    <property type="match status" value="1"/>
</dbReference>
<dbReference type="CDD" id="cd00303">
    <property type="entry name" value="retropepsin_like"/>
    <property type="match status" value="1"/>
</dbReference>
<dbReference type="PANTHER" id="PTHR35046:SF9">
    <property type="entry name" value="RNA-DIRECTED DNA POLYMERASE"/>
    <property type="match status" value="1"/>
</dbReference>
<dbReference type="EC" id="2.7.7.49" evidence="1"/>
<keyword evidence="9" id="KW-0863">Zinc-finger</keyword>
<feature type="region of interest" description="Disordered" evidence="10">
    <location>
        <begin position="658"/>
        <end position="688"/>
    </location>
</feature>
<dbReference type="SUPFAM" id="SSF53098">
    <property type="entry name" value="Ribonuclease H-like"/>
    <property type="match status" value="1"/>
</dbReference>
<dbReference type="InterPro" id="IPR005162">
    <property type="entry name" value="Retrotrans_gag_dom"/>
</dbReference>
<feature type="domain" description="Reverse transcriptase" evidence="12">
    <location>
        <begin position="794"/>
        <end position="973"/>
    </location>
</feature>
<feature type="region of interest" description="Disordered" evidence="10">
    <location>
        <begin position="377"/>
        <end position="429"/>
    </location>
</feature>
<feature type="compositionally biased region" description="Polar residues" evidence="10">
    <location>
        <begin position="382"/>
        <end position="395"/>
    </location>
</feature>
<dbReference type="GO" id="GO:0003676">
    <property type="term" value="F:nucleic acid binding"/>
    <property type="evidence" value="ECO:0007669"/>
    <property type="project" value="InterPro"/>
</dbReference>
<dbReference type="FunFam" id="3.30.420.10:FF:000032">
    <property type="entry name" value="Retrovirus-related Pol polyprotein from transposon 297-like Protein"/>
    <property type="match status" value="1"/>
</dbReference>
<accession>A0A2N9HEL5</accession>
<sequence>MQDRRPIAFFSEKLSGASLKYPTYDKELYALVRALETWQHYFWPREFVIHTDHESLKHLKGQGKLNQRHARWLEYIETFPYVIRYKQGKENIVADALSRRYVLLTSMSAKMLGFEYVKDMYADDANFSDVYKACDKTAFGEDSWSNPFEERGNDGNQGGPSLKDPLQVPDGPITRSRAKKIKEAMQGLVQSTWDEASKSPTIKVDHNLCGVPTFELIKVFRLLVGSRDSIPRVHIIPSFQGKNDPEAYLEWEKKVELIFECHNYSEEKKEERNHERAIETWEEMRAIMRRRFVPSHYYRDLYQKLQSLTQGYRSVDDYYKEMEIALIRANVEEDREATMARFLNGLNRDIANVVELQHYVELEDMVHMAIKVERQLKRKGTRSFQNPGSSTSWKSNWRKDDGAVLKSKTEPPKRREEVPSVNKGKTESQTRNRDIKCFRCLGVGHIASQCPNKRTMIARVDGEVETESESDADQMPMLEDTGDDDVEYPVEGESLVARRALSAQVKEDDMEQQRENIFHTRCHINNKVCSMIIDGGSCTNVASTTLVEKLNFPTLKHPMPYKLKWLNDCGEIKVTKQVLISFSIGKYKDEVLCDVVPMHAGHILLGRPWQFDRKAIHDGFKNRYSFVKDSRTVTLVPLTPRQVYEDQVKLKRENELKKNCETESSKKEDEKESEKKKERVTNTSEQQKKQVSFYAKASDVKSAFYANQPIFVLLYKEACFNTNKLDQCLPNVVISLLQEYEDVFPNDVPSGLPPIRGIEHQIDFVPGATIPNRPAYRSNPEETKELQRQVEELLAKGHVRESMSPCAVPVLLVPKKDGTWRMCVDCRAINNITVKYRHPIPRLDDMLDELHGSCIFTKIDLKSGYHQIRMKEGDEWKTAFKTKYGLYEWLVMPFGLTNAPSTFMRLMNHALRAFLGRFVVVYFDDILVYSKSLDEHIDHLHCVLTVLRKEKLYANLKKCSFCLDKVVFLGFVVGAKGIAVDEEKVKAIKEWPTPKSITEEKRPIAYFSEKLNGAALNYPTYDKELYALVRALETWQHYLWPKEFVIHTDHESLKHLKGQGKLNRRHAQWMEFIETFPYVIKYKQGKENIVADALSRRYALISTLNAKLLGFEYVKELYVNDDDFASVFAACEKAAFGKFYRIDGYLFRENRLCVPNSSMRELLVREAHGGGLMGHFGVRKTLDVLHEHFFWPKMKRDVERVCSRCVTCRQAKSRVLPHGLYTPLPVPSAPWVDISMDFVLGLPRSRKGRDSIFVVVDRFSKMAHFISCHKTDDATHIADLFFREIVRLHGVPRSIVSDRDVKFLSYFWKVLWGKLGTKLLFSTTCHPQTDGQTEVVNRTLSTLLRTIIQKNLKNWEDCLPFIEFAYNRSVHSTTDFSPFEIVYGFNPLTPLDLLPLPVNERTSLDGQKKAEMVKKLHESVRQHIEKKNEQYANKANKGRRQVIFEPGDWVWVHMRKERFPARRRSKLHPRGDGPFQVLERINDNAYKLDLPGDDSRSNPFEERGNDENQQALLKDPLHVPVGPITRARSKKIKEALNGLIQDIWADSTTGIPSLAQKKMKASLRMYSQRRCQMSCHPFRGIEHQIDFVPGAAIPNRPAYRSNPEETKKLQRQVEDLMSKGYVRESMSPCAVPVLLVPKKDGTWGMCDAILNRHALRPSKQYWITCPRKLKSEF</sequence>
<protein>
    <recommendedName>
        <fullName evidence="1">RNA-directed DNA polymerase</fullName>
        <ecNumber evidence="1">2.7.7.49</ecNumber>
    </recommendedName>
</protein>
<keyword evidence="3" id="KW-0808">Transferase</keyword>
<keyword evidence="6" id="KW-0255">Endonuclease</keyword>
<dbReference type="PANTHER" id="PTHR35046">
    <property type="entry name" value="ZINC KNUCKLE (CCHC-TYPE) FAMILY PROTEIN"/>
    <property type="match status" value="1"/>
</dbReference>
<dbReference type="Pfam" id="PF17917">
    <property type="entry name" value="RT_RNaseH"/>
    <property type="match status" value="2"/>
</dbReference>
<evidence type="ECO:0000259" key="12">
    <source>
        <dbReference type="PROSITE" id="PS50878"/>
    </source>
</evidence>
<dbReference type="Pfam" id="PF24626">
    <property type="entry name" value="SH3_Tf2-1"/>
    <property type="match status" value="1"/>
</dbReference>
<keyword evidence="4" id="KW-0548">Nucleotidyltransferase</keyword>
<keyword evidence="5" id="KW-0540">Nuclease</keyword>
<evidence type="ECO:0000256" key="9">
    <source>
        <dbReference type="PROSITE-ProRule" id="PRU00047"/>
    </source>
</evidence>
<dbReference type="CDD" id="cd01647">
    <property type="entry name" value="RT_LTR"/>
    <property type="match status" value="1"/>
</dbReference>
<evidence type="ECO:0000259" key="11">
    <source>
        <dbReference type="PROSITE" id="PS50158"/>
    </source>
</evidence>
<keyword evidence="2" id="KW-0645">Protease</keyword>
<evidence type="ECO:0000256" key="1">
    <source>
        <dbReference type="ARBA" id="ARBA00012493"/>
    </source>
</evidence>
<dbReference type="GO" id="GO:0004519">
    <property type="term" value="F:endonuclease activity"/>
    <property type="evidence" value="ECO:0007669"/>
    <property type="project" value="UniProtKB-KW"/>
</dbReference>
<dbReference type="Gene3D" id="3.30.70.270">
    <property type="match status" value="1"/>
</dbReference>
<reference evidence="14" key="1">
    <citation type="submission" date="2018-02" db="EMBL/GenBank/DDBJ databases">
        <authorList>
            <person name="Cohen D.B."/>
            <person name="Kent A.D."/>
        </authorList>
    </citation>
    <scope>NUCLEOTIDE SEQUENCE</scope>
</reference>
<dbReference type="PROSITE" id="PS50878">
    <property type="entry name" value="RT_POL"/>
    <property type="match status" value="1"/>
</dbReference>
<dbReference type="GO" id="GO:0006508">
    <property type="term" value="P:proteolysis"/>
    <property type="evidence" value="ECO:0007669"/>
    <property type="project" value="UniProtKB-KW"/>
</dbReference>
<dbReference type="PROSITE" id="PS50158">
    <property type="entry name" value="ZF_CCHC"/>
    <property type="match status" value="1"/>
</dbReference>
<dbReference type="Gene3D" id="3.30.420.10">
    <property type="entry name" value="Ribonuclease H-like superfamily/Ribonuclease H"/>
    <property type="match status" value="1"/>
</dbReference>
<evidence type="ECO:0000313" key="14">
    <source>
        <dbReference type="EMBL" id="SPD10358.1"/>
    </source>
</evidence>
<feature type="domain" description="CCHC-type" evidence="11">
    <location>
        <begin position="436"/>
        <end position="452"/>
    </location>
</feature>
<dbReference type="Gene3D" id="3.10.10.10">
    <property type="entry name" value="HIV Type 1 Reverse Transcriptase, subunit A, domain 1"/>
    <property type="match status" value="2"/>
</dbReference>
<evidence type="ECO:0000256" key="8">
    <source>
        <dbReference type="ARBA" id="ARBA00022918"/>
    </source>
</evidence>
<dbReference type="GO" id="GO:0008233">
    <property type="term" value="F:peptidase activity"/>
    <property type="evidence" value="ECO:0007669"/>
    <property type="project" value="UniProtKB-KW"/>
</dbReference>
<feature type="compositionally biased region" description="Basic and acidic residues" evidence="10">
    <location>
        <begin position="658"/>
        <end position="680"/>
    </location>
</feature>
<dbReference type="Gene3D" id="2.40.70.10">
    <property type="entry name" value="Acid Proteases"/>
    <property type="match status" value="1"/>
</dbReference>
<dbReference type="PROSITE" id="PS50994">
    <property type="entry name" value="INTEGRASE"/>
    <property type="match status" value="1"/>
</dbReference>
<feature type="compositionally biased region" description="Basic and acidic residues" evidence="10">
    <location>
        <begin position="1493"/>
        <end position="1506"/>
    </location>
</feature>
<dbReference type="SUPFAM" id="SSF56672">
    <property type="entry name" value="DNA/RNA polymerases"/>
    <property type="match status" value="3"/>
</dbReference>
<keyword evidence="8" id="KW-0695">RNA-directed DNA polymerase</keyword>
<keyword evidence="7" id="KW-0378">Hydrolase</keyword>
<dbReference type="InterPro" id="IPR036397">
    <property type="entry name" value="RNaseH_sf"/>
</dbReference>
<dbReference type="SMART" id="SM00343">
    <property type="entry name" value="ZnF_C2HC"/>
    <property type="match status" value="1"/>
</dbReference>
<feature type="region of interest" description="Disordered" evidence="10">
    <location>
        <begin position="144"/>
        <end position="170"/>
    </location>
</feature>
<dbReference type="Pfam" id="PF00078">
    <property type="entry name" value="RVT_1"/>
    <property type="match status" value="1"/>
</dbReference>
<proteinExistence type="predicted"/>
<evidence type="ECO:0000256" key="4">
    <source>
        <dbReference type="ARBA" id="ARBA00022695"/>
    </source>
</evidence>
<dbReference type="FunFam" id="3.10.10.10:FF:000007">
    <property type="entry name" value="Retrovirus-related Pol polyprotein from transposon 17.6-like Protein"/>
    <property type="match status" value="1"/>
</dbReference>
<dbReference type="InterPro" id="IPR041373">
    <property type="entry name" value="RT_RNaseH"/>
</dbReference>
<gene>
    <name evidence="14" type="ORF">FSB_LOCUS38240</name>
</gene>
<dbReference type="EMBL" id="OIVN01003331">
    <property type="protein sequence ID" value="SPD10358.1"/>
    <property type="molecule type" value="Genomic_DNA"/>
</dbReference>
<dbReference type="Gene3D" id="1.10.340.70">
    <property type="match status" value="1"/>
</dbReference>
<evidence type="ECO:0000256" key="6">
    <source>
        <dbReference type="ARBA" id="ARBA00022759"/>
    </source>
</evidence>
<dbReference type="Pfam" id="PF17921">
    <property type="entry name" value="Integrase_H2C2"/>
    <property type="match status" value="1"/>
</dbReference>
<organism evidence="14">
    <name type="scientific">Fagus sylvatica</name>
    <name type="common">Beechnut</name>
    <dbReference type="NCBI Taxonomy" id="28930"/>
    <lineage>
        <taxon>Eukaryota</taxon>
        <taxon>Viridiplantae</taxon>
        <taxon>Streptophyta</taxon>
        <taxon>Embryophyta</taxon>
        <taxon>Tracheophyta</taxon>
        <taxon>Spermatophyta</taxon>
        <taxon>Magnoliopsida</taxon>
        <taxon>eudicotyledons</taxon>
        <taxon>Gunneridae</taxon>
        <taxon>Pentapetalae</taxon>
        <taxon>rosids</taxon>
        <taxon>fabids</taxon>
        <taxon>Fagales</taxon>
        <taxon>Fagaceae</taxon>
        <taxon>Fagus</taxon>
    </lineage>
</organism>
<keyword evidence="9" id="KW-0479">Metal-binding</keyword>
<feature type="compositionally biased region" description="Basic and acidic residues" evidence="10">
    <location>
        <begin position="397"/>
        <end position="429"/>
    </location>
</feature>
<dbReference type="InterPro" id="IPR001584">
    <property type="entry name" value="Integrase_cat-core"/>
</dbReference>
<dbReference type="FunFam" id="1.10.340.70:FF:000001">
    <property type="entry name" value="Retrovirus-related Pol polyprotein from transposon gypsy-like Protein"/>
    <property type="match status" value="1"/>
</dbReference>
<dbReference type="InterPro" id="IPR000477">
    <property type="entry name" value="RT_dom"/>
</dbReference>
<evidence type="ECO:0000256" key="3">
    <source>
        <dbReference type="ARBA" id="ARBA00022679"/>
    </source>
</evidence>